<keyword evidence="7 8" id="KW-0472">Membrane</keyword>
<comment type="caution">
    <text evidence="9">The sequence shown here is derived from an EMBL/GenBank/DDBJ whole genome shotgun (WGS) entry which is preliminary data.</text>
</comment>
<feature type="transmembrane region" description="Helical" evidence="8">
    <location>
        <begin position="12"/>
        <end position="32"/>
    </location>
</feature>
<dbReference type="Gene3D" id="1.20.1740.10">
    <property type="entry name" value="Amino acid/polyamine transporter I"/>
    <property type="match status" value="1"/>
</dbReference>
<keyword evidence="6 8" id="KW-1133">Transmembrane helix</keyword>
<dbReference type="InterPro" id="IPR018227">
    <property type="entry name" value="Amino_acid_transport_2"/>
</dbReference>
<dbReference type="GO" id="GO:0003333">
    <property type="term" value="P:amino acid transmembrane transport"/>
    <property type="evidence" value="ECO:0007669"/>
    <property type="project" value="InterPro"/>
</dbReference>
<evidence type="ECO:0000256" key="5">
    <source>
        <dbReference type="ARBA" id="ARBA00022692"/>
    </source>
</evidence>
<sequence>MNLKFKESDFLKASSTLVGTIIGAGIFGVPFVMAQAGFFVGLGYFVILGAIMLILHLMYAEVVEHTKGQHRLIGYSEIYFGAKVKKLVSASFVVSAYGSLIVYILLANNFFNTLFGSIFHHNFLWGFLFWAVLGYGIIRGLRVATKIEFFMFGFLVLTMAVIIFKGLALVNIQNLLTFNASNVIAPFGVILFSLGGFAAIPEIRASIRGDGEVFRRAVIWGVIFSIAVTFLFSTVVLGVSGYLTTPDAISGLLPYLGRQIIYIGAIFGILAVATSYIIIGINLKESFMYDWKIKNWISGLLVMTVPVLTILAGVKNFIFALGFTGAVLGAIDGSVIVFLFLRARKSGVRMAHLPIHFPRSIAFFIILTLIAGGIYVIIDLISSAST</sequence>
<keyword evidence="4" id="KW-0997">Cell inner membrane</keyword>
<dbReference type="Proteomes" id="UP000176770">
    <property type="component" value="Unassembled WGS sequence"/>
</dbReference>
<feature type="transmembrane region" description="Helical" evidence="8">
    <location>
        <begin position="118"/>
        <end position="138"/>
    </location>
</feature>
<feature type="transmembrane region" description="Helical" evidence="8">
    <location>
        <begin position="150"/>
        <end position="172"/>
    </location>
</feature>
<feature type="transmembrane region" description="Helical" evidence="8">
    <location>
        <begin position="295"/>
        <end position="312"/>
    </location>
</feature>
<evidence type="ECO:0000256" key="8">
    <source>
        <dbReference type="SAM" id="Phobius"/>
    </source>
</evidence>
<evidence type="ECO:0000256" key="2">
    <source>
        <dbReference type="ARBA" id="ARBA00022448"/>
    </source>
</evidence>
<proteinExistence type="predicted"/>
<feature type="transmembrane region" description="Helical" evidence="8">
    <location>
        <begin position="361"/>
        <end position="381"/>
    </location>
</feature>
<protein>
    <recommendedName>
        <fullName evidence="11">Amino acid transporter transmembrane domain-containing protein</fullName>
    </recommendedName>
</protein>
<evidence type="ECO:0000256" key="4">
    <source>
        <dbReference type="ARBA" id="ARBA00022519"/>
    </source>
</evidence>
<feature type="transmembrane region" description="Helical" evidence="8">
    <location>
        <begin position="318"/>
        <end position="341"/>
    </location>
</feature>
<organism evidence="9 10">
    <name type="scientific">Candidatus Spechtbacteria bacterium RIFCSPLOWO2_12_FULL_38_22</name>
    <dbReference type="NCBI Taxonomy" id="1802165"/>
    <lineage>
        <taxon>Bacteria</taxon>
        <taxon>Candidatus Spechtiibacteriota</taxon>
    </lineage>
</organism>
<dbReference type="Pfam" id="PF03222">
    <property type="entry name" value="Trp_Tyr_perm"/>
    <property type="match status" value="1"/>
</dbReference>
<feature type="transmembrane region" description="Helical" evidence="8">
    <location>
        <begin position="184"/>
        <end position="205"/>
    </location>
</feature>
<evidence type="ECO:0000313" key="9">
    <source>
        <dbReference type="EMBL" id="OGZ61904.1"/>
    </source>
</evidence>
<evidence type="ECO:0000313" key="10">
    <source>
        <dbReference type="Proteomes" id="UP000176770"/>
    </source>
</evidence>
<feature type="transmembrane region" description="Helical" evidence="8">
    <location>
        <begin position="87"/>
        <end position="106"/>
    </location>
</feature>
<feature type="transmembrane region" description="Helical" evidence="8">
    <location>
        <begin position="38"/>
        <end position="59"/>
    </location>
</feature>
<evidence type="ECO:0008006" key="11">
    <source>
        <dbReference type="Google" id="ProtNLM"/>
    </source>
</evidence>
<dbReference type="GO" id="GO:0005886">
    <property type="term" value="C:plasma membrane"/>
    <property type="evidence" value="ECO:0007669"/>
    <property type="project" value="UniProtKB-SubCell"/>
</dbReference>
<dbReference type="PANTHER" id="PTHR32195">
    <property type="entry name" value="OS07G0662800 PROTEIN"/>
    <property type="match status" value="1"/>
</dbReference>
<keyword evidence="3" id="KW-1003">Cell membrane</keyword>
<keyword evidence="5 8" id="KW-0812">Transmembrane</keyword>
<comment type="subcellular location">
    <subcellularLocation>
        <location evidence="1">Cell inner membrane</location>
        <topology evidence="1">Multi-pass membrane protein</topology>
    </subcellularLocation>
</comment>
<evidence type="ECO:0000256" key="6">
    <source>
        <dbReference type="ARBA" id="ARBA00022989"/>
    </source>
</evidence>
<dbReference type="AlphaFoldDB" id="A0A1G2HHC5"/>
<feature type="transmembrane region" description="Helical" evidence="8">
    <location>
        <begin position="217"/>
        <end position="240"/>
    </location>
</feature>
<evidence type="ECO:0000256" key="1">
    <source>
        <dbReference type="ARBA" id="ARBA00004429"/>
    </source>
</evidence>
<dbReference type="PANTHER" id="PTHR32195:SF26">
    <property type="entry name" value="TRYPTOPHAN OR TYROSINE TRANSPORTER PROTEIN"/>
    <property type="match status" value="1"/>
</dbReference>
<name>A0A1G2HHC5_9BACT</name>
<dbReference type="EMBL" id="MHOK01000013">
    <property type="protein sequence ID" value="OGZ61904.1"/>
    <property type="molecule type" value="Genomic_DNA"/>
</dbReference>
<reference evidence="9 10" key="1">
    <citation type="journal article" date="2016" name="Nat. Commun.">
        <title>Thousands of microbial genomes shed light on interconnected biogeochemical processes in an aquifer system.</title>
        <authorList>
            <person name="Anantharaman K."/>
            <person name="Brown C.T."/>
            <person name="Hug L.A."/>
            <person name="Sharon I."/>
            <person name="Castelle C.J."/>
            <person name="Probst A.J."/>
            <person name="Thomas B.C."/>
            <person name="Singh A."/>
            <person name="Wilkins M.J."/>
            <person name="Karaoz U."/>
            <person name="Brodie E.L."/>
            <person name="Williams K.H."/>
            <person name="Hubbard S.S."/>
            <person name="Banfield J.F."/>
        </authorList>
    </citation>
    <scope>NUCLEOTIDE SEQUENCE [LARGE SCALE GENOMIC DNA]</scope>
</reference>
<feature type="transmembrane region" description="Helical" evidence="8">
    <location>
        <begin position="260"/>
        <end position="283"/>
    </location>
</feature>
<gene>
    <name evidence="9" type="ORF">A3F94_00655</name>
</gene>
<evidence type="ECO:0000256" key="3">
    <source>
        <dbReference type="ARBA" id="ARBA00022475"/>
    </source>
</evidence>
<keyword evidence="2" id="KW-0813">Transport</keyword>
<evidence type="ECO:0000256" key="7">
    <source>
        <dbReference type="ARBA" id="ARBA00023136"/>
    </source>
</evidence>
<dbReference type="STRING" id="1802165.A3F94_00655"/>
<accession>A0A1G2HHC5</accession>